<evidence type="ECO:0000313" key="1">
    <source>
        <dbReference type="EMBL" id="KKQ93505.1"/>
    </source>
</evidence>
<comment type="caution">
    <text evidence="1">The sequence shown here is derived from an EMBL/GenBank/DDBJ whole genome shotgun (WGS) entry which is preliminary data.</text>
</comment>
<evidence type="ECO:0000313" key="2">
    <source>
        <dbReference type="Proteomes" id="UP000034207"/>
    </source>
</evidence>
<dbReference type="AlphaFoldDB" id="A0A0G0LZP5"/>
<name>A0A0G0LZP5_UNCC2</name>
<gene>
    <name evidence="1" type="ORF">UT18_C0019G0007</name>
</gene>
<dbReference type="InterPro" id="IPR043731">
    <property type="entry name" value="DUF5674"/>
</dbReference>
<reference evidence="1 2" key="1">
    <citation type="journal article" date="2015" name="Nature">
        <title>rRNA introns, odd ribosomes, and small enigmatic genomes across a large radiation of phyla.</title>
        <authorList>
            <person name="Brown C.T."/>
            <person name="Hug L.A."/>
            <person name="Thomas B.C."/>
            <person name="Sharon I."/>
            <person name="Castelle C.J."/>
            <person name="Singh A."/>
            <person name="Wilkins M.J."/>
            <person name="Williams K.H."/>
            <person name="Banfield J.F."/>
        </authorList>
    </citation>
    <scope>NUCLEOTIDE SEQUENCE [LARGE SCALE GENOMIC DNA]</scope>
</reference>
<dbReference type="STRING" id="1618345.UT18_C0019G0007"/>
<accession>A0A0G0LZP5</accession>
<protein>
    <submittedName>
        <fullName evidence="1">Uncharacterized protein</fullName>
    </submittedName>
</protein>
<dbReference type="EMBL" id="LBVV01000019">
    <property type="protein sequence ID" value="KKQ93505.1"/>
    <property type="molecule type" value="Genomic_DNA"/>
</dbReference>
<dbReference type="Pfam" id="PF18924">
    <property type="entry name" value="DUF5674"/>
    <property type="match status" value="1"/>
</dbReference>
<sequence length="115" mass="13070">MDIRIIDSNVTFKELVAISCNQFGNLVKAVVDVENEIMAIGGDLHADEEAVLLEKGAKQKDLWGINLYPDASKEDWIEFDSMINIRPSQNNRSRDVEDPKTKEQIITIVQKLVQR</sequence>
<proteinExistence type="predicted"/>
<dbReference type="Proteomes" id="UP000034207">
    <property type="component" value="Unassembled WGS sequence"/>
</dbReference>
<organism evidence="1 2">
    <name type="scientific">candidate division CPR2 bacterium GW2011_GWC2_39_10</name>
    <dbReference type="NCBI Taxonomy" id="1618345"/>
    <lineage>
        <taxon>Bacteria</taxon>
        <taxon>Bacteria division CPR2</taxon>
    </lineage>
</organism>
<dbReference type="PATRIC" id="fig|1618345.3.peg.983"/>